<dbReference type="PRINTS" id="PR00131">
    <property type="entry name" value="GLHYDRLASE1"/>
</dbReference>
<organism evidence="3 4">
    <name type="scientific">Filobasidium floriforme</name>
    <dbReference type="NCBI Taxonomy" id="5210"/>
    <lineage>
        <taxon>Eukaryota</taxon>
        <taxon>Fungi</taxon>
        <taxon>Dikarya</taxon>
        <taxon>Basidiomycota</taxon>
        <taxon>Agaricomycotina</taxon>
        <taxon>Tremellomycetes</taxon>
        <taxon>Filobasidiales</taxon>
        <taxon>Filobasidiaceae</taxon>
        <taxon>Filobasidium</taxon>
    </lineage>
</organism>
<dbReference type="InterPro" id="IPR001360">
    <property type="entry name" value="Glyco_hydro_1"/>
</dbReference>
<proteinExistence type="inferred from homology"/>
<dbReference type="GO" id="GO:0005975">
    <property type="term" value="P:carbohydrate metabolic process"/>
    <property type="evidence" value="ECO:0007669"/>
    <property type="project" value="InterPro"/>
</dbReference>
<comment type="similarity">
    <text evidence="2">Belongs to the glycosyl hydrolase 1 family.</text>
</comment>
<accession>A0A8K0JN44</accession>
<protein>
    <recommendedName>
        <fullName evidence="5">Beta-glucosidase</fullName>
    </recommendedName>
</protein>
<keyword evidence="4" id="KW-1185">Reference proteome</keyword>
<reference evidence="3" key="1">
    <citation type="submission" date="2020-04" db="EMBL/GenBank/DDBJ databases">
        <title>Analysis of mating type loci in Filobasidium floriforme.</title>
        <authorList>
            <person name="Nowrousian M."/>
        </authorList>
    </citation>
    <scope>NUCLEOTIDE SEQUENCE</scope>
    <source>
        <strain evidence="3">CBS 6242</strain>
    </source>
</reference>
<evidence type="ECO:0008006" key="5">
    <source>
        <dbReference type="Google" id="ProtNLM"/>
    </source>
</evidence>
<evidence type="ECO:0000313" key="3">
    <source>
        <dbReference type="EMBL" id="KAG7530425.1"/>
    </source>
</evidence>
<sequence length="481" mass="54849">MPSSETTPSPVIFDRNFLHGFATSAVQIEGGSKAGGKGPSVWDRYCDKGQIFDGSTCREARSSFVLWERDVELLVALGATAYRFSISWPRIMPTGSRHDPINEAGIEYYSNLIDRLLFHGIEPIVTIFHWDTPEALDASYGSWRNHTEMVPDFTAYARILFERFGDRVSNWITINEPIAVNFFANMGLYKNWDAKADVWKSVYTMIRCHAEVSHLYKTVFQAVQKGRIGITLSADWVEPIDSSDQAKEMAQRKLDFFFGVTLMTVDFGDYPESVKQAVGDRLPALSSDDKAKLKNSCDYFCLNSYSASWALKGPAKDHQPGPFDDMFGNTHDTHHHPLTGEPIGNPGQPFFLFDTPWGFRKMLRYVQDRYLRPCRIPLFITENGFAVKGEAELDETEARRGEDAERVAYFKGYLGELAAAVQEDDLRVCGYMAWTLMDNWEWKMGWTCRYGVSYVDPETQQRVPKASARWIQQFFRSSVAR</sequence>
<dbReference type="InterPro" id="IPR018120">
    <property type="entry name" value="Glyco_hydro_1_AS"/>
</dbReference>
<dbReference type="InterPro" id="IPR017853">
    <property type="entry name" value="GH"/>
</dbReference>
<name>A0A8K0JN44_9TREE</name>
<evidence type="ECO:0000256" key="2">
    <source>
        <dbReference type="RuleBase" id="RU003690"/>
    </source>
</evidence>
<dbReference type="SUPFAM" id="SSF51445">
    <property type="entry name" value="(Trans)glycosidases"/>
    <property type="match status" value="1"/>
</dbReference>
<dbReference type="PANTHER" id="PTHR10353:SF53">
    <property type="entry name" value="BETA-1,4-GLUCOSIDASE (EUROFUNG)"/>
    <property type="match status" value="1"/>
</dbReference>
<dbReference type="Gene3D" id="3.20.20.80">
    <property type="entry name" value="Glycosidases"/>
    <property type="match status" value="1"/>
</dbReference>
<evidence type="ECO:0000313" key="4">
    <source>
        <dbReference type="Proteomes" id="UP000812966"/>
    </source>
</evidence>
<dbReference type="PROSITE" id="PS00572">
    <property type="entry name" value="GLYCOSYL_HYDROL_F1_1"/>
    <property type="match status" value="1"/>
</dbReference>
<dbReference type="EMBL" id="JABELV010000118">
    <property type="protein sequence ID" value="KAG7530425.1"/>
    <property type="molecule type" value="Genomic_DNA"/>
</dbReference>
<dbReference type="GO" id="GO:0008422">
    <property type="term" value="F:beta-glucosidase activity"/>
    <property type="evidence" value="ECO:0007669"/>
    <property type="project" value="TreeGrafter"/>
</dbReference>
<gene>
    <name evidence="3" type="ORF">FFLO_05024</name>
</gene>
<dbReference type="Proteomes" id="UP000812966">
    <property type="component" value="Unassembled WGS sequence"/>
</dbReference>
<comment type="caution">
    <text evidence="3">The sequence shown here is derived from an EMBL/GenBank/DDBJ whole genome shotgun (WGS) entry which is preliminary data.</text>
</comment>
<dbReference type="AlphaFoldDB" id="A0A8K0JN44"/>
<dbReference type="Pfam" id="PF00232">
    <property type="entry name" value="Glyco_hydro_1"/>
    <property type="match status" value="1"/>
</dbReference>
<evidence type="ECO:0000256" key="1">
    <source>
        <dbReference type="PROSITE-ProRule" id="PRU10055"/>
    </source>
</evidence>
<dbReference type="PANTHER" id="PTHR10353">
    <property type="entry name" value="GLYCOSYL HYDROLASE"/>
    <property type="match status" value="1"/>
</dbReference>
<feature type="active site" description="Nucleophile" evidence="1">
    <location>
        <position position="382"/>
    </location>
</feature>